<keyword evidence="1" id="KW-0001">2Fe-2S</keyword>
<dbReference type="InterPro" id="IPR036922">
    <property type="entry name" value="Rieske_2Fe-2S_sf"/>
</dbReference>
<dbReference type="GO" id="GO:0046872">
    <property type="term" value="F:metal ion binding"/>
    <property type="evidence" value="ECO:0007669"/>
    <property type="project" value="UniProtKB-KW"/>
</dbReference>
<evidence type="ECO:0000256" key="1">
    <source>
        <dbReference type="ARBA" id="ARBA00022714"/>
    </source>
</evidence>
<evidence type="ECO:0000313" key="9">
    <source>
        <dbReference type="Proteomes" id="UP000509335"/>
    </source>
</evidence>
<evidence type="ECO:0000256" key="6">
    <source>
        <dbReference type="ARBA" id="ARBA00023063"/>
    </source>
</evidence>
<organism evidence="8 9">
    <name type="scientific">Micromonospora carbonacea</name>
    <dbReference type="NCBI Taxonomy" id="47853"/>
    <lineage>
        <taxon>Bacteria</taxon>
        <taxon>Bacillati</taxon>
        <taxon>Actinomycetota</taxon>
        <taxon>Actinomycetes</taxon>
        <taxon>Micromonosporales</taxon>
        <taxon>Micromonosporaceae</taxon>
        <taxon>Micromonospora</taxon>
    </lineage>
</organism>
<dbReference type="InterPro" id="IPR017881">
    <property type="entry name" value="NirD"/>
</dbReference>
<dbReference type="GO" id="GO:0051537">
    <property type="term" value="F:2 iron, 2 sulfur cluster binding"/>
    <property type="evidence" value="ECO:0007669"/>
    <property type="project" value="UniProtKB-KW"/>
</dbReference>
<evidence type="ECO:0000256" key="3">
    <source>
        <dbReference type="ARBA" id="ARBA00023002"/>
    </source>
</evidence>
<dbReference type="InterPro" id="IPR012748">
    <property type="entry name" value="Rieske-like_NirD"/>
</dbReference>
<dbReference type="AlphaFoldDB" id="A0A7H8XUH8"/>
<proteinExistence type="predicted"/>
<dbReference type="PANTHER" id="PTHR40562:SF1">
    <property type="entry name" value="NITRITE REDUCTASE (NADH) SMALL SUBUNIT"/>
    <property type="match status" value="1"/>
</dbReference>
<dbReference type="Pfam" id="PF13806">
    <property type="entry name" value="Rieske_2"/>
    <property type="match status" value="1"/>
</dbReference>
<feature type="domain" description="Rieske" evidence="7">
    <location>
        <begin position="20"/>
        <end position="119"/>
    </location>
</feature>
<evidence type="ECO:0000313" key="8">
    <source>
        <dbReference type="EMBL" id="QLD27471.1"/>
    </source>
</evidence>
<dbReference type="GO" id="GO:0042128">
    <property type="term" value="P:nitrate assimilation"/>
    <property type="evidence" value="ECO:0007669"/>
    <property type="project" value="UniProtKB-KW"/>
</dbReference>
<evidence type="ECO:0000256" key="5">
    <source>
        <dbReference type="ARBA" id="ARBA00023014"/>
    </source>
</evidence>
<dbReference type="SUPFAM" id="SSF50022">
    <property type="entry name" value="ISP domain"/>
    <property type="match status" value="1"/>
</dbReference>
<evidence type="ECO:0000256" key="4">
    <source>
        <dbReference type="ARBA" id="ARBA00023004"/>
    </source>
</evidence>
<dbReference type="EMBL" id="CP058322">
    <property type="protein sequence ID" value="QLD27471.1"/>
    <property type="molecule type" value="Genomic_DNA"/>
</dbReference>
<dbReference type="GO" id="GO:0016705">
    <property type="term" value="F:oxidoreductase activity, acting on paired donors, with incorporation or reduction of molecular oxygen"/>
    <property type="evidence" value="ECO:0007669"/>
    <property type="project" value="UniProtKB-ARBA"/>
</dbReference>
<name>A0A7H8XUH8_9ACTN</name>
<reference evidence="8 9" key="1">
    <citation type="submission" date="2020-07" db="EMBL/GenBank/DDBJ databases">
        <title>A bifunctional nitrone conjugated secondary metabolite targeting the ribosome.</title>
        <authorList>
            <person name="Limbrick E.M."/>
            <person name="Graf M."/>
            <person name="Derewacz D.K."/>
            <person name="Nguyen F."/>
            <person name="Spraggins J.M."/>
            <person name="Wieland M."/>
            <person name="Ynigez-Gutierrez A.E."/>
            <person name="Reisman B.J."/>
            <person name="Zinshteyn B."/>
            <person name="McCulloch K."/>
            <person name="Iverson T.M."/>
            <person name="Green R."/>
            <person name="Wilson D.N."/>
            <person name="Bachmann B.O."/>
        </authorList>
    </citation>
    <scope>NUCLEOTIDE SEQUENCE [LARGE SCALE GENOMIC DNA]</scope>
    <source>
        <strain evidence="9">aurantiaca</strain>
    </source>
</reference>
<dbReference type="PROSITE" id="PS51300">
    <property type="entry name" value="NIRD"/>
    <property type="match status" value="1"/>
</dbReference>
<keyword evidence="4" id="KW-0408">Iron</keyword>
<evidence type="ECO:0000259" key="7">
    <source>
        <dbReference type="PROSITE" id="PS51296"/>
    </source>
</evidence>
<keyword evidence="3" id="KW-0560">Oxidoreductase</keyword>
<dbReference type="Proteomes" id="UP000509335">
    <property type="component" value="Chromosome"/>
</dbReference>
<evidence type="ECO:0000256" key="2">
    <source>
        <dbReference type="ARBA" id="ARBA00022723"/>
    </source>
</evidence>
<dbReference type="PROSITE" id="PS51296">
    <property type="entry name" value="RIESKE"/>
    <property type="match status" value="1"/>
</dbReference>
<dbReference type="CDD" id="cd03529">
    <property type="entry name" value="Rieske_NirD"/>
    <property type="match status" value="1"/>
</dbReference>
<dbReference type="Gene3D" id="2.102.10.10">
    <property type="entry name" value="Rieske [2Fe-2S] iron-sulphur domain"/>
    <property type="match status" value="1"/>
</dbReference>
<keyword evidence="2" id="KW-0479">Metal-binding</keyword>
<sequence>MSIATDTSTRRPAADAPGWSPVCPLERLEPERGVAALVDGAQVALFRTGDELFALDNLDPIGGAYVLSRGIVGSRGGTPTVASPLHKQVYDLRTGACLDLPGVAVPRHDVRCRDGLVEVRLRREG</sequence>
<accession>A0A7H8XUH8</accession>
<dbReference type="GO" id="GO:0004497">
    <property type="term" value="F:monooxygenase activity"/>
    <property type="evidence" value="ECO:0007669"/>
    <property type="project" value="UniProtKB-ARBA"/>
</dbReference>
<protein>
    <submittedName>
        <fullName evidence="8">Nitrite reductase small subunit NirD</fullName>
    </submittedName>
</protein>
<keyword evidence="6" id="KW-0534">Nitrate assimilation</keyword>
<dbReference type="PANTHER" id="PTHR40562">
    <property type="match status" value="1"/>
</dbReference>
<gene>
    <name evidence="8" type="primary">nirD</name>
    <name evidence="8" type="ORF">HXZ27_27355</name>
</gene>
<dbReference type="NCBIfam" id="TIGR02378">
    <property type="entry name" value="nirD_assim_sml"/>
    <property type="match status" value="1"/>
</dbReference>
<keyword evidence="5" id="KW-0411">Iron-sulfur</keyword>
<dbReference type="GO" id="GO:0008942">
    <property type="term" value="F:nitrite reductase [NAD(P)H] activity"/>
    <property type="evidence" value="ECO:0007669"/>
    <property type="project" value="InterPro"/>
</dbReference>
<dbReference type="KEGG" id="mcab:HXZ27_27355"/>
<dbReference type="InterPro" id="IPR017941">
    <property type="entry name" value="Rieske_2Fe-2S"/>
</dbReference>